<protein>
    <submittedName>
        <fullName evidence="1">Uncharacterized protein</fullName>
    </submittedName>
</protein>
<dbReference type="EMBL" id="BOQL01000044">
    <property type="protein sequence ID" value="GIM73291.1"/>
    <property type="molecule type" value="Genomic_DNA"/>
</dbReference>
<dbReference type="AlphaFoldDB" id="A0A919SJQ7"/>
<reference evidence="1" key="1">
    <citation type="submission" date="2021-03" db="EMBL/GenBank/DDBJ databases">
        <title>Whole genome shotgun sequence of Actinoplanes auranticolor NBRC 12245.</title>
        <authorList>
            <person name="Komaki H."/>
            <person name="Tamura T."/>
        </authorList>
    </citation>
    <scope>NUCLEOTIDE SEQUENCE</scope>
    <source>
        <strain evidence="1">NBRC 12245</strain>
    </source>
</reference>
<gene>
    <name evidence="1" type="ORF">Aau02nite_55300</name>
</gene>
<name>A0A919SJQ7_9ACTN</name>
<keyword evidence="2" id="KW-1185">Reference proteome</keyword>
<organism evidence="1 2">
    <name type="scientific">Actinoplanes auranticolor</name>
    <dbReference type="NCBI Taxonomy" id="47988"/>
    <lineage>
        <taxon>Bacteria</taxon>
        <taxon>Bacillati</taxon>
        <taxon>Actinomycetota</taxon>
        <taxon>Actinomycetes</taxon>
        <taxon>Micromonosporales</taxon>
        <taxon>Micromonosporaceae</taxon>
        <taxon>Actinoplanes</taxon>
    </lineage>
</organism>
<evidence type="ECO:0000313" key="1">
    <source>
        <dbReference type="EMBL" id="GIM73291.1"/>
    </source>
</evidence>
<evidence type="ECO:0000313" key="2">
    <source>
        <dbReference type="Proteomes" id="UP000681340"/>
    </source>
</evidence>
<accession>A0A919SJQ7</accession>
<dbReference type="RefSeq" id="WP_212991467.1">
    <property type="nucleotide sequence ID" value="NZ_BAABEA010000054.1"/>
</dbReference>
<proteinExistence type="predicted"/>
<sequence length="93" mass="10426">MECLLADPTPIDDEREALIAEMVHVLDAQVDEMAPEDCLRLLIALSGARFEPSLGTVAAIDERLATPSVRERMRATPDLFARLMEARRRLPRP</sequence>
<dbReference type="Proteomes" id="UP000681340">
    <property type="component" value="Unassembled WGS sequence"/>
</dbReference>
<comment type="caution">
    <text evidence="1">The sequence shown here is derived from an EMBL/GenBank/DDBJ whole genome shotgun (WGS) entry which is preliminary data.</text>
</comment>